<protein>
    <recommendedName>
        <fullName evidence="2">Transcription factor zinc-finger domain-containing protein</fullName>
    </recommendedName>
</protein>
<keyword evidence="4" id="KW-1185">Reference proteome</keyword>
<proteinExistence type="predicted"/>
<feature type="region of interest" description="Disordered" evidence="1">
    <location>
        <begin position="78"/>
        <end position="106"/>
    </location>
</feature>
<name>A0A2T6A235_9RHOB</name>
<dbReference type="Pfam" id="PF13453">
    <property type="entry name" value="Zn_ribbon_TFIIB"/>
    <property type="match status" value="1"/>
</dbReference>
<feature type="region of interest" description="Disordered" evidence="1">
    <location>
        <begin position="1"/>
        <end position="27"/>
    </location>
</feature>
<reference evidence="3 4" key="1">
    <citation type="submission" date="2018-04" db="EMBL/GenBank/DDBJ databases">
        <title>Genomic Encyclopedia of Archaeal and Bacterial Type Strains, Phase II (KMG-II): from individual species to whole genera.</title>
        <authorList>
            <person name="Goeker M."/>
        </authorList>
    </citation>
    <scope>NUCLEOTIDE SEQUENCE [LARGE SCALE GENOMIC DNA]</scope>
    <source>
        <strain evidence="3 4">DSM 29329</strain>
    </source>
</reference>
<feature type="compositionally biased region" description="Basic and acidic residues" evidence="1">
    <location>
        <begin position="1"/>
        <end position="21"/>
    </location>
</feature>
<accession>A0A2T6A235</accession>
<dbReference type="Proteomes" id="UP000244069">
    <property type="component" value="Unassembled WGS sequence"/>
</dbReference>
<dbReference type="EMBL" id="QBKN01000047">
    <property type="protein sequence ID" value="PTX37862.1"/>
    <property type="molecule type" value="Genomic_DNA"/>
</dbReference>
<dbReference type="InterPro" id="IPR027392">
    <property type="entry name" value="TF_Znf"/>
</dbReference>
<evidence type="ECO:0000313" key="4">
    <source>
        <dbReference type="Proteomes" id="UP000244069"/>
    </source>
</evidence>
<sequence length="114" mass="13144">MVIELKEPGREPERRQKEAKENGMNARGGMRCPVCDVPLSMSERQGVEVDFCMECRGVWLDRGELDKIVERSSREFAVGNAPGYDNTMPRDYGGHGSHKQRGYRRKSWLHELFD</sequence>
<comment type="caution">
    <text evidence="3">The sequence shown here is derived from an EMBL/GenBank/DDBJ whole genome shotgun (WGS) entry which is preliminary data.</text>
</comment>
<feature type="compositionally biased region" description="Basic residues" evidence="1">
    <location>
        <begin position="96"/>
        <end position="106"/>
    </location>
</feature>
<gene>
    <name evidence="3" type="ORF">C8N44_14710</name>
</gene>
<dbReference type="RefSeq" id="WP_308420229.1">
    <property type="nucleotide sequence ID" value="NZ_BMEZ01000047.1"/>
</dbReference>
<evidence type="ECO:0000313" key="3">
    <source>
        <dbReference type="EMBL" id="PTX37862.1"/>
    </source>
</evidence>
<dbReference type="AlphaFoldDB" id="A0A2T6A235"/>
<organism evidence="3 4">
    <name type="scientific">Allosediminivita pacifica</name>
    <dbReference type="NCBI Taxonomy" id="1267769"/>
    <lineage>
        <taxon>Bacteria</taxon>
        <taxon>Pseudomonadati</taxon>
        <taxon>Pseudomonadota</taxon>
        <taxon>Alphaproteobacteria</taxon>
        <taxon>Rhodobacterales</taxon>
        <taxon>Paracoccaceae</taxon>
        <taxon>Allosediminivita</taxon>
    </lineage>
</organism>
<feature type="domain" description="Transcription factor zinc-finger" evidence="2">
    <location>
        <begin position="31"/>
        <end position="71"/>
    </location>
</feature>
<evidence type="ECO:0000256" key="1">
    <source>
        <dbReference type="SAM" id="MobiDB-lite"/>
    </source>
</evidence>
<evidence type="ECO:0000259" key="2">
    <source>
        <dbReference type="Pfam" id="PF13453"/>
    </source>
</evidence>